<dbReference type="PANTHER" id="PTHR30474:SF1">
    <property type="entry name" value="PEPTIDOGLYCAN GLYCOSYLTRANSFERASE MRDB"/>
    <property type="match status" value="1"/>
</dbReference>
<dbReference type="PANTHER" id="PTHR30474">
    <property type="entry name" value="CELL CYCLE PROTEIN"/>
    <property type="match status" value="1"/>
</dbReference>
<organism evidence="7 8">
    <name type="scientific">Maribacter vaceletii</name>
    <dbReference type="NCBI Taxonomy" id="1206816"/>
    <lineage>
        <taxon>Bacteria</taxon>
        <taxon>Pseudomonadati</taxon>
        <taxon>Bacteroidota</taxon>
        <taxon>Flavobacteriia</taxon>
        <taxon>Flavobacteriales</taxon>
        <taxon>Flavobacteriaceae</taxon>
        <taxon>Maribacter</taxon>
    </lineage>
</organism>
<feature type="transmembrane region" description="Helical" evidence="6">
    <location>
        <begin position="411"/>
        <end position="430"/>
    </location>
</feature>
<keyword evidence="4 6" id="KW-1133">Transmembrane helix</keyword>
<evidence type="ECO:0000256" key="3">
    <source>
        <dbReference type="ARBA" id="ARBA00022960"/>
    </source>
</evidence>
<evidence type="ECO:0000256" key="6">
    <source>
        <dbReference type="SAM" id="Phobius"/>
    </source>
</evidence>
<evidence type="ECO:0000256" key="2">
    <source>
        <dbReference type="ARBA" id="ARBA00022692"/>
    </source>
</evidence>
<comment type="caution">
    <text evidence="7">The sequence shown here is derived from an EMBL/GenBank/DDBJ whole genome shotgun (WGS) entry which is preliminary data.</text>
</comment>
<feature type="transmembrane region" description="Helical" evidence="6">
    <location>
        <begin position="242"/>
        <end position="265"/>
    </location>
</feature>
<name>A0A495EEU4_9FLAO</name>
<dbReference type="AlphaFoldDB" id="A0A495EEU4"/>
<dbReference type="InterPro" id="IPR001182">
    <property type="entry name" value="FtsW/RodA"/>
</dbReference>
<keyword evidence="3" id="KW-0133">Cell shape</keyword>
<dbReference type="NCBIfam" id="NF037961">
    <property type="entry name" value="RodA_shape"/>
    <property type="match status" value="1"/>
</dbReference>
<dbReference type="GO" id="GO:0015648">
    <property type="term" value="F:lipid-linked peptidoglycan transporter activity"/>
    <property type="evidence" value="ECO:0007669"/>
    <property type="project" value="TreeGrafter"/>
</dbReference>
<keyword evidence="5 6" id="KW-0472">Membrane</keyword>
<reference evidence="7 8" key="1">
    <citation type="submission" date="2018-10" db="EMBL/GenBank/DDBJ databases">
        <title>Genomic Encyclopedia of Archaeal and Bacterial Type Strains, Phase II (KMG-II): from individual species to whole genera.</title>
        <authorList>
            <person name="Goeker M."/>
        </authorList>
    </citation>
    <scope>NUCLEOTIDE SEQUENCE [LARGE SCALE GENOMIC DNA]</scope>
    <source>
        <strain evidence="7 8">DSM 25230</strain>
    </source>
</reference>
<feature type="transmembrane region" description="Helical" evidence="6">
    <location>
        <begin position="24"/>
        <end position="45"/>
    </location>
</feature>
<feature type="transmembrane region" description="Helical" evidence="6">
    <location>
        <begin position="180"/>
        <end position="211"/>
    </location>
</feature>
<proteinExistence type="predicted"/>
<feature type="transmembrane region" description="Helical" evidence="6">
    <location>
        <begin position="65"/>
        <end position="86"/>
    </location>
</feature>
<feature type="transmembrane region" description="Helical" evidence="6">
    <location>
        <begin position="217"/>
        <end position="235"/>
    </location>
</feature>
<feature type="transmembrane region" description="Helical" evidence="6">
    <location>
        <begin position="345"/>
        <end position="366"/>
    </location>
</feature>
<dbReference type="GO" id="GO:0032153">
    <property type="term" value="C:cell division site"/>
    <property type="evidence" value="ECO:0007669"/>
    <property type="project" value="TreeGrafter"/>
</dbReference>
<evidence type="ECO:0000256" key="4">
    <source>
        <dbReference type="ARBA" id="ARBA00022989"/>
    </source>
</evidence>
<evidence type="ECO:0000256" key="5">
    <source>
        <dbReference type="ARBA" id="ARBA00023136"/>
    </source>
</evidence>
<keyword evidence="2 6" id="KW-0812">Transmembrane</keyword>
<evidence type="ECO:0000313" key="8">
    <source>
        <dbReference type="Proteomes" id="UP000269412"/>
    </source>
</evidence>
<dbReference type="Pfam" id="PF01098">
    <property type="entry name" value="FTSW_RODA_SPOVE"/>
    <property type="match status" value="2"/>
</dbReference>
<feature type="transmembrane region" description="Helical" evidence="6">
    <location>
        <begin position="378"/>
        <end position="405"/>
    </location>
</feature>
<gene>
    <name evidence="7" type="ORF">CLV91_1369</name>
</gene>
<evidence type="ECO:0000256" key="1">
    <source>
        <dbReference type="ARBA" id="ARBA00004141"/>
    </source>
</evidence>
<dbReference type="EMBL" id="RBIQ01000007">
    <property type="protein sequence ID" value="RKR15286.1"/>
    <property type="molecule type" value="Genomic_DNA"/>
</dbReference>
<feature type="transmembrane region" description="Helical" evidence="6">
    <location>
        <begin position="157"/>
        <end position="173"/>
    </location>
</feature>
<feature type="transmembrane region" description="Helical" evidence="6">
    <location>
        <begin position="93"/>
        <end position="109"/>
    </location>
</feature>
<dbReference type="GO" id="GO:0008360">
    <property type="term" value="P:regulation of cell shape"/>
    <property type="evidence" value="ECO:0007669"/>
    <property type="project" value="UniProtKB-KW"/>
</dbReference>
<comment type="subcellular location">
    <subcellularLocation>
        <location evidence="1">Membrane</location>
        <topology evidence="1">Multi-pass membrane protein</topology>
    </subcellularLocation>
</comment>
<accession>A0A495EEU4</accession>
<dbReference type="Proteomes" id="UP000269412">
    <property type="component" value="Unassembled WGS sequence"/>
</dbReference>
<protein>
    <submittedName>
        <fullName evidence="7">Rod shape determining protein RodA</fullName>
    </submittedName>
</protein>
<dbReference type="GO" id="GO:0005886">
    <property type="term" value="C:plasma membrane"/>
    <property type="evidence" value="ECO:0007669"/>
    <property type="project" value="TreeGrafter"/>
</dbReference>
<sequence length="441" mass="50092">MLNHIVAKSLRLMSMSGNSVLKRIDWLSVLFYFTLVLIGWLNIYSSTVTEAEPQIFNFNALHGKQLFFAGASIIAIMLVLALEVNFYERFSSLFYLIAMVILLGLYPFGKTIAGATSWYDLGFFNLQPSELAKVATALALAKYLSDIQTDIKRRKDQLYAILILLIPAILIIPQPDPGSALVFFALIFVIFREGLPLYYLGILFLVILIFVATLKFGTLWLTISLALFTTIFFLIKRKKFKVPIIPFASALVAIVLFSLSVNFVFNNVFEQRHRDRFSLWLRLEKDPKKLEQIRKTIGYNTYQSEKAIESGGLIGKGFLEGTRTKGDFVPEQHSDYIFSTIGEEWGFLGTSLVVLTFTFLFLRLIHLAERQKNPFSRMYGYGVVSILFIHFLINVGMVIGILPTIGIPLPFMSYGGSGLLFFTILLFIFLRLDANRLKESF</sequence>
<keyword evidence="8" id="KW-1185">Reference proteome</keyword>
<dbReference type="GO" id="GO:0051301">
    <property type="term" value="P:cell division"/>
    <property type="evidence" value="ECO:0007669"/>
    <property type="project" value="InterPro"/>
</dbReference>
<evidence type="ECO:0000313" key="7">
    <source>
        <dbReference type="EMBL" id="RKR15286.1"/>
    </source>
</evidence>